<name>A0A1B8Q4Z0_MORLA</name>
<dbReference type="AlphaFoldDB" id="A0A1B8Q4Z0"/>
<accession>A0A1B8Q4Z0</accession>
<organism evidence="1 2">
    <name type="scientific">Moraxella lacunata</name>
    <dbReference type="NCBI Taxonomy" id="477"/>
    <lineage>
        <taxon>Bacteria</taxon>
        <taxon>Pseudomonadati</taxon>
        <taxon>Pseudomonadota</taxon>
        <taxon>Gammaproteobacteria</taxon>
        <taxon>Moraxellales</taxon>
        <taxon>Moraxellaceae</taxon>
        <taxon>Moraxella</taxon>
    </lineage>
</organism>
<evidence type="ECO:0000313" key="1">
    <source>
        <dbReference type="EMBL" id="OBX64728.1"/>
    </source>
</evidence>
<dbReference type="OrthoDB" id="5678344at2"/>
<dbReference type="Proteomes" id="UP000092607">
    <property type="component" value="Unassembled WGS sequence"/>
</dbReference>
<comment type="caution">
    <text evidence="1">The sequence shown here is derived from an EMBL/GenBank/DDBJ whole genome shotgun (WGS) entry which is preliminary data.</text>
</comment>
<gene>
    <name evidence="1" type="ORF">A9309_04280</name>
</gene>
<reference evidence="1 2" key="1">
    <citation type="submission" date="2016-06" db="EMBL/GenBank/DDBJ databases">
        <title>Draft genome of Moraxella lacunata CCUG 57757A.</title>
        <authorList>
            <person name="Salva-Serra F."/>
            <person name="Engstrom-Jakobsson H."/>
            <person name="Thorell K."/>
            <person name="Gonzales-Siles L."/>
            <person name="Karlsson R."/>
            <person name="Boulund F."/>
            <person name="Engstrand L."/>
            <person name="Kristiansson E."/>
            <person name="Moore E."/>
        </authorList>
    </citation>
    <scope>NUCLEOTIDE SEQUENCE [LARGE SCALE GENOMIC DNA]</scope>
    <source>
        <strain evidence="1 2">CCUG 57757A</strain>
    </source>
</reference>
<dbReference type="RefSeq" id="WP_065255188.1">
    <property type="nucleotide sequence ID" value="NZ_JARDJM010000006.1"/>
</dbReference>
<evidence type="ECO:0008006" key="3">
    <source>
        <dbReference type="Google" id="ProtNLM"/>
    </source>
</evidence>
<sequence length="84" mass="9874">MTAWHEYPKTKPRFNKKRKSRMFCEFLCVSLHKDGGFVYQTIDKQFYDFDKKCFVTGNDKITHWAEMPEPPKLAVSAAQLLGLE</sequence>
<evidence type="ECO:0000313" key="2">
    <source>
        <dbReference type="Proteomes" id="UP000092607"/>
    </source>
</evidence>
<protein>
    <recommendedName>
        <fullName evidence="3">DUF551 domain-containing protein</fullName>
    </recommendedName>
</protein>
<proteinExistence type="predicted"/>
<dbReference type="EMBL" id="LZMS01000040">
    <property type="protein sequence ID" value="OBX64728.1"/>
    <property type="molecule type" value="Genomic_DNA"/>
</dbReference>